<proteinExistence type="inferred from homology"/>
<evidence type="ECO:0000256" key="2">
    <source>
        <dbReference type="ARBA" id="ARBA00023002"/>
    </source>
</evidence>
<dbReference type="SUPFAM" id="SSF51735">
    <property type="entry name" value="NAD(P)-binding Rossmann-fold domains"/>
    <property type="match status" value="1"/>
</dbReference>
<evidence type="ECO:0000313" key="3">
    <source>
        <dbReference type="EMBL" id="RUP50094.1"/>
    </source>
</evidence>
<protein>
    <recommendedName>
        <fullName evidence="5">NAD(P)-binding protein</fullName>
    </recommendedName>
</protein>
<evidence type="ECO:0000313" key="4">
    <source>
        <dbReference type="Proteomes" id="UP000268093"/>
    </source>
</evidence>
<comment type="similarity">
    <text evidence="1">Belongs to the short-chain dehydrogenases/reductases (SDR) family.</text>
</comment>
<organism evidence="3 4">
    <name type="scientific">Jimgerdemannia flammicorona</name>
    <dbReference type="NCBI Taxonomy" id="994334"/>
    <lineage>
        <taxon>Eukaryota</taxon>
        <taxon>Fungi</taxon>
        <taxon>Fungi incertae sedis</taxon>
        <taxon>Mucoromycota</taxon>
        <taxon>Mucoromycotina</taxon>
        <taxon>Endogonomycetes</taxon>
        <taxon>Endogonales</taxon>
        <taxon>Endogonaceae</taxon>
        <taxon>Jimgerdemannia</taxon>
    </lineage>
</organism>
<keyword evidence="2" id="KW-0560">Oxidoreductase</keyword>
<dbReference type="AlphaFoldDB" id="A0A433DGY2"/>
<accession>A0A433DGY2</accession>
<reference evidence="3 4" key="1">
    <citation type="journal article" date="2018" name="New Phytol.">
        <title>Phylogenomics of Endogonaceae and evolution of mycorrhizas within Mucoromycota.</title>
        <authorList>
            <person name="Chang Y."/>
            <person name="Desiro A."/>
            <person name="Na H."/>
            <person name="Sandor L."/>
            <person name="Lipzen A."/>
            <person name="Clum A."/>
            <person name="Barry K."/>
            <person name="Grigoriev I.V."/>
            <person name="Martin F.M."/>
            <person name="Stajich J.E."/>
            <person name="Smith M.E."/>
            <person name="Bonito G."/>
            <person name="Spatafora J.W."/>
        </authorList>
    </citation>
    <scope>NUCLEOTIDE SEQUENCE [LARGE SCALE GENOMIC DNA]</scope>
    <source>
        <strain evidence="3 4">GMNB39</strain>
    </source>
</reference>
<comment type="caution">
    <text evidence="3">The sequence shown here is derived from an EMBL/GenBank/DDBJ whole genome shotgun (WGS) entry which is preliminary data.</text>
</comment>
<sequence length="255" mass="27758">MSFSGKVALITGAAGTIGSGAVRAFLDRGAKVIAVSRSQSSLDKLAQTLRDYNTPTDNLIPYVADVGKDEDLGRLAAEIKAEKYPVPDHVVSCSGPWWHLPELQEISVEKFREVMVSNFESHFFIYRNFAPFVLDKSGATYTLVTGGIGEGGTASLVSLTQNAQYGLAKVAIHETRAKAVRFNELRISFRIETDANWDKMVKAGQVHEGEAKHAASREFGPVFTAIASAEATDQKGNVIYVNSRAKAAELEEKYL</sequence>
<name>A0A433DGY2_9FUNG</name>
<dbReference type="PANTHER" id="PTHR43669:SF3">
    <property type="entry name" value="ALCOHOL DEHYDROGENASE, PUTATIVE (AFU_ORTHOLOGUE AFUA_3G03445)-RELATED"/>
    <property type="match status" value="1"/>
</dbReference>
<dbReference type="EMBL" id="RBNI01001684">
    <property type="protein sequence ID" value="RUP50094.1"/>
    <property type="molecule type" value="Genomic_DNA"/>
</dbReference>
<dbReference type="Proteomes" id="UP000268093">
    <property type="component" value="Unassembled WGS sequence"/>
</dbReference>
<dbReference type="InterPro" id="IPR036291">
    <property type="entry name" value="NAD(P)-bd_dom_sf"/>
</dbReference>
<evidence type="ECO:0008006" key="5">
    <source>
        <dbReference type="Google" id="ProtNLM"/>
    </source>
</evidence>
<dbReference type="InterPro" id="IPR002347">
    <property type="entry name" value="SDR_fam"/>
</dbReference>
<keyword evidence="4" id="KW-1185">Reference proteome</keyword>
<dbReference type="Gene3D" id="3.40.50.720">
    <property type="entry name" value="NAD(P)-binding Rossmann-like Domain"/>
    <property type="match status" value="1"/>
</dbReference>
<dbReference type="GO" id="GO:0016491">
    <property type="term" value="F:oxidoreductase activity"/>
    <property type="evidence" value="ECO:0007669"/>
    <property type="project" value="UniProtKB-KW"/>
</dbReference>
<evidence type="ECO:0000256" key="1">
    <source>
        <dbReference type="ARBA" id="ARBA00006484"/>
    </source>
</evidence>
<dbReference type="CDD" id="cd05233">
    <property type="entry name" value="SDR_c"/>
    <property type="match status" value="1"/>
</dbReference>
<dbReference type="OrthoDB" id="2735536at2759"/>
<gene>
    <name evidence="3" type="ORF">BC936DRAFT_140332</name>
</gene>
<dbReference type="Pfam" id="PF00106">
    <property type="entry name" value="adh_short"/>
    <property type="match status" value="1"/>
</dbReference>
<dbReference type="PANTHER" id="PTHR43669">
    <property type="entry name" value="5-KETO-D-GLUCONATE 5-REDUCTASE"/>
    <property type="match status" value="1"/>
</dbReference>